<dbReference type="GO" id="GO:0016339">
    <property type="term" value="P:calcium-dependent cell-cell adhesion via plasma membrane cell adhesion molecules"/>
    <property type="evidence" value="ECO:0007669"/>
    <property type="project" value="TreeGrafter"/>
</dbReference>
<evidence type="ECO:0000313" key="18">
    <source>
        <dbReference type="EMBL" id="KAG5274806.1"/>
    </source>
</evidence>
<comment type="caution">
    <text evidence="18">The sequence shown here is derived from an EMBL/GenBank/DDBJ whole genome shotgun (WGS) entry which is preliminary data.</text>
</comment>
<dbReference type="InterPro" id="IPR020894">
    <property type="entry name" value="Cadherin_CS"/>
</dbReference>
<dbReference type="GO" id="GO:0016342">
    <property type="term" value="C:catenin complex"/>
    <property type="evidence" value="ECO:0007669"/>
    <property type="project" value="TreeGrafter"/>
</dbReference>
<organism evidence="18 19">
    <name type="scientific">Alosa alosa</name>
    <name type="common">allis shad</name>
    <dbReference type="NCBI Taxonomy" id="278164"/>
    <lineage>
        <taxon>Eukaryota</taxon>
        <taxon>Metazoa</taxon>
        <taxon>Chordata</taxon>
        <taxon>Craniata</taxon>
        <taxon>Vertebrata</taxon>
        <taxon>Euteleostomi</taxon>
        <taxon>Actinopterygii</taxon>
        <taxon>Neopterygii</taxon>
        <taxon>Teleostei</taxon>
        <taxon>Clupei</taxon>
        <taxon>Clupeiformes</taxon>
        <taxon>Clupeoidei</taxon>
        <taxon>Clupeidae</taxon>
        <taxon>Alosa</taxon>
    </lineage>
</organism>
<dbReference type="GO" id="GO:0034332">
    <property type="term" value="P:adherens junction organization"/>
    <property type="evidence" value="ECO:0007669"/>
    <property type="project" value="TreeGrafter"/>
</dbReference>
<evidence type="ECO:0000313" key="19">
    <source>
        <dbReference type="Proteomes" id="UP000823561"/>
    </source>
</evidence>
<evidence type="ECO:0000256" key="7">
    <source>
        <dbReference type="ARBA" id="ARBA00022729"/>
    </source>
</evidence>
<proteinExistence type="predicted"/>
<feature type="domain" description="Cadherin" evidence="17">
    <location>
        <begin position="257"/>
        <end position="375"/>
    </location>
</feature>
<dbReference type="InterPro" id="IPR002126">
    <property type="entry name" value="Cadherin-like_dom"/>
</dbReference>
<evidence type="ECO:0000256" key="15">
    <source>
        <dbReference type="SAM" id="Phobius"/>
    </source>
</evidence>
<keyword evidence="11 15" id="KW-1133">Transmembrane helix</keyword>
<evidence type="ECO:0000256" key="12">
    <source>
        <dbReference type="ARBA" id="ARBA00023136"/>
    </source>
</evidence>
<evidence type="ECO:0000256" key="3">
    <source>
        <dbReference type="ARBA" id="ARBA00022475"/>
    </source>
</evidence>
<evidence type="ECO:0000256" key="13">
    <source>
        <dbReference type="ARBA" id="ARBA00023180"/>
    </source>
</evidence>
<keyword evidence="9 14" id="KW-0106">Calcium</keyword>
<accession>A0AAV6GMQ7</accession>
<keyword evidence="10" id="KW-0130">Cell adhesion</keyword>
<dbReference type="InterPro" id="IPR015919">
    <property type="entry name" value="Cadherin-like_sf"/>
</dbReference>
<feature type="chain" id="PRO_5043484654" description="Cadherin domain-containing protein" evidence="16">
    <location>
        <begin position="19"/>
        <end position="864"/>
    </location>
</feature>
<sequence>MHGITNVLILVMLSLSWSDAHLRQKRAWIIDSFSIVEEHPGPYPYQLGRIHLERTYRMEFMLQGSGVDKDPVGLLTMDPGTGMVMVNRKIDYEQYQLLKLTFAAKNSSNNKIDTKLGVEITVLDINDHAPRFQKDVYETTISESATQGSYVMTVLAHDDDKPGTVNSTFDYRITAVKPNTPNVEFFINDFGAISFKGCLDYEIAQKYIISVQAKDHSPVSLSSSTTVIVHVEDGNNHLPIITGHSGTGMVKEGAIGISPIHIHATDKDTQDSPGWRVRYTLHGEISAFFQVDTNPETNDGILTLLKPLDFEDGAERTISVSVENEGEYFSCTVKEKTTAGLWKVVTSQDTKMMTNTYSRQEFTITVEDANDPPRFLIPEQDATVIENEGIGQLVKQFTAVDPDTTFTSDFVYRIGHDPANWVRVDSKNGQIFLAGTPDRESLHVVDNIYTVTILAVDNGDPPMTGTATLNIYVQDQNDNSPVLNATSIGICASDGTTKAEISANDLDGDPFAGPFTFKLLEDHKGWSLDPEYGMSVSLKKESVVFAGHHTLMLKISDRQGQFSIQNLSVTVCDCSFSTSCLLRRTSVHTMTGGAVGIIFLALFLLLGILLMVLYISCGTEKPVFDVQHIPGESLLPSNIEMPGIDCELPTTLVSRDQAQTLKKKNHAKGSIQHFSNNQQILYKSYYNIYGDTHRYQHTGKYSEHHQVKSLYAAGSLYHSMGALTHNDQYLQYYQHQNGHYQHQNVNYRHQNEHYQHQNGYYREMMTTQRRDMALEVFITGDRAALKSLLETRLSLIETPNRELCDYEPREYVYEKDESETLPDLDPILIPEHRFDPDQLLDLGPSFSTLASICEPLPENCSFED</sequence>
<evidence type="ECO:0000256" key="11">
    <source>
        <dbReference type="ARBA" id="ARBA00022989"/>
    </source>
</evidence>
<reference evidence="18" key="1">
    <citation type="submission" date="2020-10" db="EMBL/GenBank/DDBJ databases">
        <title>Chromosome-scale genome assembly of the Allis shad, Alosa alosa.</title>
        <authorList>
            <person name="Margot Z."/>
            <person name="Christophe K."/>
            <person name="Cabau C."/>
            <person name="Louis A."/>
            <person name="Berthelot C."/>
            <person name="Parey E."/>
            <person name="Roest Crollius H."/>
            <person name="Montfort J."/>
            <person name="Robinson-Rechavi M."/>
            <person name="Bucao C."/>
            <person name="Bouchez O."/>
            <person name="Gislard M."/>
            <person name="Lluch J."/>
            <person name="Milhes M."/>
            <person name="Lampietro C."/>
            <person name="Lopez Roques C."/>
            <person name="Donnadieu C."/>
            <person name="Braasch I."/>
            <person name="Desvignes T."/>
            <person name="Postlethwait J."/>
            <person name="Bobe J."/>
            <person name="Guiguen Y."/>
        </authorList>
    </citation>
    <scope>NUCLEOTIDE SEQUENCE</scope>
    <source>
        <strain evidence="18">M-15738</strain>
        <tissue evidence="18">Blood</tissue>
    </source>
</reference>
<evidence type="ECO:0000256" key="10">
    <source>
        <dbReference type="ARBA" id="ARBA00022889"/>
    </source>
</evidence>
<dbReference type="CDD" id="cd11304">
    <property type="entry name" value="Cadherin_repeat"/>
    <property type="match status" value="4"/>
</dbReference>
<dbReference type="Proteomes" id="UP000823561">
    <property type="component" value="Chromosome 10"/>
</dbReference>
<evidence type="ECO:0000256" key="9">
    <source>
        <dbReference type="ARBA" id="ARBA00022837"/>
    </source>
</evidence>
<dbReference type="InterPro" id="IPR039808">
    <property type="entry name" value="Cadherin"/>
</dbReference>
<feature type="domain" description="Cadherin" evidence="17">
    <location>
        <begin position="133"/>
        <end position="241"/>
    </location>
</feature>
<keyword evidence="4" id="KW-0963">Cytoplasm</keyword>
<dbReference type="SMART" id="SM00112">
    <property type="entry name" value="CA"/>
    <property type="match status" value="5"/>
</dbReference>
<feature type="transmembrane region" description="Helical" evidence="15">
    <location>
        <begin position="593"/>
        <end position="615"/>
    </location>
</feature>
<evidence type="ECO:0000256" key="8">
    <source>
        <dbReference type="ARBA" id="ARBA00022737"/>
    </source>
</evidence>
<evidence type="ECO:0000256" key="1">
    <source>
        <dbReference type="ARBA" id="ARBA00004251"/>
    </source>
</evidence>
<dbReference type="FunFam" id="2.60.40.60:FF:000011">
    <property type="entry name" value="Cadherin 1"/>
    <property type="match status" value="1"/>
</dbReference>
<dbReference type="GO" id="GO:0005912">
    <property type="term" value="C:adherens junction"/>
    <property type="evidence" value="ECO:0007669"/>
    <property type="project" value="TreeGrafter"/>
</dbReference>
<dbReference type="GO" id="GO:0005737">
    <property type="term" value="C:cytoplasm"/>
    <property type="evidence" value="ECO:0007669"/>
    <property type="project" value="UniProtKB-SubCell"/>
</dbReference>
<dbReference type="GO" id="GO:0044331">
    <property type="term" value="P:cell-cell adhesion mediated by cadherin"/>
    <property type="evidence" value="ECO:0007669"/>
    <property type="project" value="TreeGrafter"/>
</dbReference>
<dbReference type="EMBL" id="JADWDJ010000010">
    <property type="protein sequence ID" value="KAG5274806.1"/>
    <property type="molecule type" value="Genomic_DNA"/>
</dbReference>
<evidence type="ECO:0000256" key="5">
    <source>
        <dbReference type="ARBA" id="ARBA00022692"/>
    </source>
</evidence>
<dbReference type="FunFam" id="2.60.40.60:FF:000019">
    <property type="entry name" value="Cadherin 2"/>
    <property type="match status" value="1"/>
</dbReference>
<dbReference type="PANTHER" id="PTHR24027">
    <property type="entry name" value="CADHERIN-23"/>
    <property type="match status" value="1"/>
</dbReference>
<comment type="subcellular location">
    <subcellularLocation>
        <location evidence="1">Cell membrane</location>
        <topology evidence="1">Single-pass type I membrane protein</topology>
    </subcellularLocation>
    <subcellularLocation>
        <location evidence="2">Cytoplasm</location>
    </subcellularLocation>
</comment>
<feature type="domain" description="Cadherin" evidence="17">
    <location>
        <begin position="57"/>
        <end position="132"/>
    </location>
</feature>
<dbReference type="GO" id="GO:0005509">
    <property type="term" value="F:calcium ion binding"/>
    <property type="evidence" value="ECO:0007669"/>
    <property type="project" value="UniProtKB-UniRule"/>
</dbReference>
<name>A0AAV6GMQ7_9TELE</name>
<evidence type="ECO:0000256" key="16">
    <source>
        <dbReference type="SAM" id="SignalP"/>
    </source>
</evidence>
<keyword evidence="3" id="KW-1003">Cell membrane</keyword>
<dbReference type="FunFam" id="2.60.40.60:FF:000095">
    <property type="entry name" value="Cadherin 13"/>
    <property type="match status" value="1"/>
</dbReference>
<keyword evidence="6" id="KW-0479">Metal-binding</keyword>
<dbReference type="GO" id="GO:0007156">
    <property type="term" value="P:homophilic cell adhesion via plasma membrane adhesion molecules"/>
    <property type="evidence" value="ECO:0007669"/>
    <property type="project" value="InterPro"/>
</dbReference>
<evidence type="ECO:0000256" key="6">
    <source>
        <dbReference type="ARBA" id="ARBA00022723"/>
    </source>
</evidence>
<dbReference type="FunFam" id="2.60.40.60:FF:000158">
    <property type="entry name" value="Dachsous cadherin-related 1"/>
    <property type="match status" value="1"/>
</dbReference>
<dbReference type="GO" id="GO:0000902">
    <property type="term" value="P:cell morphogenesis"/>
    <property type="evidence" value="ECO:0007669"/>
    <property type="project" value="TreeGrafter"/>
</dbReference>
<evidence type="ECO:0000259" key="17">
    <source>
        <dbReference type="PROSITE" id="PS50268"/>
    </source>
</evidence>
<keyword evidence="13" id="KW-0325">Glycoprotein</keyword>
<dbReference type="PROSITE" id="PS50268">
    <property type="entry name" value="CADHERIN_2"/>
    <property type="match status" value="4"/>
</dbReference>
<dbReference type="AlphaFoldDB" id="A0AAV6GMQ7"/>
<keyword evidence="19" id="KW-1185">Reference proteome</keyword>
<evidence type="ECO:0000256" key="14">
    <source>
        <dbReference type="PROSITE-ProRule" id="PRU00043"/>
    </source>
</evidence>
<dbReference type="GO" id="GO:0008013">
    <property type="term" value="F:beta-catenin binding"/>
    <property type="evidence" value="ECO:0007669"/>
    <property type="project" value="TreeGrafter"/>
</dbReference>
<feature type="signal peptide" evidence="16">
    <location>
        <begin position="1"/>
        <end position="18"/>
    </location>
</feature>
<keyword evidence="7 16" id="KW-0732">Signal</keyword>
<protein>
    <recommendedName>
        <fullName evidence="17">Cadherin domain-containing protein</fullName>
    </recommendedName>
</protein>
<dbReference type="PROSITE" id="PS00232">
    <property type="entry name" value="CADHERIN_1"/>
    <property type="match status" value="2"/>
</dbReference>
<dbReference type="GO" id="GO:0045296">
    <property type="term" value="F:cadherin binding"/>
    <property type="evidence" value="ECO:0007669"/>
    <property type="project" value="TreeGrafter"/>
</dbReference>
<keyword evidence="5 15" id="KW-0812">Transmembrane</keyword>
<dbReference type="PANTHER" id="PTHR24027:SF433">
    <property type="entry name" value="CADHERIN 27-RELATED"/>
    <property type="match status" value="1"/>
</dbReference>
<dbReference type="PRINTS" id="PR00205">
    <property type="entry name" value="CADHERIN"/>
</dbReference>
<keyword evidence="8" id="KW-0677">Repeat</keyword>
<evidence type="ECO:0000256" key="4">
    <source>
        <dbReference type="ARBA" id="ARBA00022490"/>
    </source>
</evidence>
<dbReference type="Pfam" id="PF00028">
    <property type="entry name" value="Cadherin"/>
    <property type="match status" value="3"/>
</dbReference>
<dbReference type="Gene3D" id="2.60.40.60">
    <property type="entry name" value="Cadherins"/>
    <property type="match status" value="5"/>
</dbReference>
<dbReference type="GO" id="GO:0016477">
    <property type="term" value="P:cell migration"/>
    <property type="evidence" value="ECO:0007669"/>
    <property type="project" value="TreeGrafter"/>
</dbReference>
<keyword evidence="12 15" id="KW-0472">Membrane</keyword>
<evidence type="ECO:0000256" key="2">
    <source>
        <dbReference type="ARBA" id="ARBA00004496"/>
    </source>
</evidence>
<gene>
    <name evidence="18" type="ORF">AALO_G00140330</name>
</gene>
<feature type="domain" description="Cadherin" evidence="17">
    <location>
        <begin position="376"/>
        <end position="483"/>
    </location>
</feature>
<dbReference type="GO" id="GO:0060027">
    <property type="term" value="P:convergent extension involved in gastrulation"/>
    <property type="evidence" value="ECO:0007669"/>
    <property type="project" value="UniProtKB-ARBA"/>
</dbReference>
<dbReference type="GO" id="GO:0007043">
    <property type="term" value="P:cell-cell junction assembly"/>
    <property type="evidence" value="ECO:0007669"/>
    <property type="project" value="TreeGrafter"/>
</dbReference>
<dbReference type="SUPFAM" id="SSF49313">
    <property type="entry name" value="Cadherin-like"/>
    <property type="match status" value="5"/>
</dbReference>